<keyword evidence="1" id="KW-1133">Transmembrane helix</keyword>
<feature type="transmembrane region" description="Helical" evidence="1">
    <location>
        <begin position="41"/>
        <end position="63"/>
    </location>
</feature>
<keyword evidence="1" id="KW-0472">Membrane</keyword>
<evidence type="ECO:0000313" key="3">
    <source>
        <dbReference type="Proteomes" id="UP000715441"/>
    </source>
</evidence>
<feature type="transmembrane region" description="Helical" evidence="1">
    <location>
        <begin position="125"/>
        <end position="149"/>
    </location>
</feature>
<comment type="caution">
    <text evidence="2">The sequence shown here is derived from an EMBL/GenBank/DDBJ whole genome shotgun (WGS) entry which is preliminary data.</text>
</comment>
<feature type="transmembrane region" description="Helical" evidence="1">
    <location>
        <begin position="83"/>
        <end position="104"/>
    </location>
</feature>
<accession>A0ABX1JC85</accession>
<gene>
    <name evidence="2" type="ORF">HFP15_24225</name>
</gene>
<feature type="transmembrane region" description="Helical" evidence="1">
    <location>
        <begin position="248"/>
        <end position="272"/>
    </location>
</feature>
<evidence type="ECO:0000256" key="1">
    <source>
        <dbReference type="SAM" id="Phobius"/>
    </source>
</evidence>
<reference evidence="2 3" key="1">
    <citation type="submission" date="2020-04" db="EMBL/GenBank/DDBJ databases">
        <title>Novel species.</title>
        <authorList>
            <person name="Teo W.F.A."/>
            <person name="Lipun K."/>
            <person name="Srisuk N."/>
            <person name="Duangmal K."/>
        </authorList>
    </citation>
    <scope>NUCLEOTIDE SEQUENCE [LARGE SCALE GENOMIC DNA]</scope>
    <source>
        <strain evidence="2 3">K13G38</strain>
    </source>
</reference>
<dbReference type="Pfam" id="PF12730">
    <property type="entry name" value="ABC2_membrane_4"/>
    <property type="match status" value="1"/>
</dbReference>
<proteinExistence type="predicted"/>
<evidence type="ECO:0000313" key="2">
    <source>
        <dbReference type="EMBL" id="NKQ55990.1"/>
    </source>
</evidence>
<feature type="transmembrane region" description="Helical" evidence="1">
    <location>
        <begin position="169"/>
        <end position="193"/>
    </location>
</feature>
<feature type="transmembrane region" description="Helical" evidence="1">
    <location>
        <begin position="200"/>
        <end position="218"/>
    </location>
</feature>
<name>A0ABX1JC85_9PSEU</name>
<dbReference type="PANTHER" id="PTHR37305">
    <property type="entry name" value="INTEGRAL MEMBRANE PROTEIN-RELATED"/>
    <property type="match status" value="1"/>
</dbReference>
<keyword evidence="1" id="KW-0812">Transmembrane</keyword>
<dbReference type="Proteomes" id="UP000715441">
    <property type="component" value="Unassembled WGS sequence"/>
</dbReference>
<protein>
    <submittedName>
        <fullName evidence="2">ABC transporter permease subunit</fullName>
    </submittedName>
</protein>
<sequence length="277" mass="29238">MTTTASRPESATTVPMTGARVTQLRVLASEWVKFRSLRSSYAALGTTVLVMIGFGILICAVVVSRWTRMAPGERANFDPTVTSLRGLFLAQLIIGVLGVLVVSGEYSTGMIRASLTAAPRRLPVLWAKLAVFAVVSFVVSAIGSFAAFLVGQAVLSSQHIQTTLGAPGVLRAVLGTALYLTVVGMIGMALAWIIRHTAGAIATLFGVLLILPALVSALPESWSSHIDPYLPSTAGQGLTRVRVEPGYLAPWTGFAVFCAYLVAAVIVAAVLLRRRDA</sequence>
<keyword evidence="3" id="KW-1185">Reference proteome</keyword>
<organism evidence="2 3">
    <name type="scientific">Amycolatopsis acididurans</name>
    <dbReference type="NCBI Taxonomy" id="2724524"/>
    <lineage>
        <taxon>Bacteria</taxon>
        <taxon>Bacillati</taxon>
        <taxon>Actinomycetota</taxon>
        <taxon>Actinomycetes</taxon>
        <taxon>Pseudonocardiales</taxon>
        <taxon>Pseudonocardiaceae</taxon>
        <taxon>Amycolatopsis</taxon>
    </lineage>
</organism>
<dbReference type="RefSeq" id="WP_168519035.1">
    <property type="nucleotide sequence ID" value="NZ_JAAXLS010000019.1"/>
</dbReference>
<dbReference type="EMBL" id="JAAXLS010000019">
    <property type="protein sequence ID" value="NKQ55990.1"/>
    <property type="molecule type" value="Genomic_DNA"/>
</dbReference>
<dbReference type="PANTHER" id="PTHR37305:SF1">
    <property type="entry name" value="MEMBRANE PROTEIN"/>
    <property type="match status" value="1"/>
</dbReference>